<feature type="chain" id="PRO_5043355108" evidence="2">
    <location>
        <begin position="27"/>
        <end position="764"/>
    </location>
</feature>
<sequence length="764" mass="80473">MRLRHWLLTGTSLGLLALAPAGIARAQDAALQAAYENYISAASSDDADAKAAAEAEFQAACSAAGIGSIQECISSIQNGGAPAAAPAEEPAPAPEAAPAEPAPAEEPAPAPEPEAAPAEEPAPAAEPAPEQPAAEAPAPAPEAAPEPAPEQPAAEPAPAPAEELAPEPAPAAEQPAAPEPAPAEPAAEQPAEQQPAPAAEQPAEQQPAPAEQQPAAPAADISGDLNAAVGDYQNGVAALIEAQTSGADVTAAQGQIADAKARIDALCVQGGFASTDECLANFGLNLPKVPANLMPAEQAPAEQPAAEQPATEQPAAEQPAAEQPTPPPPEQVQKEIEASPVLTDQPTEDVTNLPADVKPEEVAPLLDSAKDEVTNIETGVGPTKVAAPVEEAAPPPADDAAAQAKLNVAPEEIKATAAEEGQQIDAPPPVVVPQNVTVINNTTTNVVNNVTNNNTIVNNNTNGNNQPGRPQPGGRPQQPQQPADLGQIIFQIGTQLVITNPQQERDRFIQPDDQTYYEQLSGGRVRETVERPDGSKVVTIRNRYGEVLQRSRITPDGREYVLAYYDPRADREDEDLFYRDPGADLPPLRLNIPVNQYVIDARNSNEQQIATFFEQPPVEQVRRLYTIDEVKRSARIRDSVRRLEVGNLTFDTGAATISRDQVASLGDVAAAMQALLKRNPAETFLIEGHTDAVGSDLSNLKLSDLRANTVARILSDFYDIPPENLATQGYGERYLKVKTQAAERENRRVTIRRITPLITPIASR</sequence>
<dbReference type="KEGG" id="yti:FNA67_15545"/>
<dbReference type="CDD" id="cd07185">
    <property type="entry name" value="OmpA_C-like"/>
    <property type="match status" value="1"/>
</dbReference>
<dbReference type="GO" id="GO:0016020">
    <property type="term" value="C:membrane"/>
    <property type="evidence" value="ECO:0007669"/>
    <property type="project" value="UniProtKB-UniRule"/>
</dbReference>
<dbReference type="PANTHER" id="PTHR30329">
    <property type="entry name" value="STATOR ELEMENT OF FLAGELLAR MOTOR COMPLEX"/>
    <property type="match status" value="1"/>
</dbReference>
<reference evidence="3 4" key="1">
    <citation type="journal article" date="2015" name="Int. J. Syst. Evol. Microbiol.">
        <title>Youhaiella tibetensis gen. nov., sp. nov., isolated from subsurface sediment.</title>
        <authorList>
            <person name="Wang Y.X."/>
            <person name="Huang F.Q."/>
            <person name="Nogi Y."/>
            <person name="Pang S.J."/>
            <person name="Wang P.K."/>
            <person name="Lv J."/>
        </authorList>
    </citation>
    <scope>NUCLEOTIDE SEQUENCE [LARGE SCALE GENOMIC DNA]</scope>
    <source>
        <strain evidence="4">fig4</strain>
    </source>
</reference>
<feature type="compositionally biased region" description="Low complexity" evidence="1">
    <location>
        <begin position="295"/>
        <end position="323"/>
    </location>
</feature>
<keyword evidence="2" id="KW-0732">Signal</keyword>
<feature type="region of interest" description="Disordered" evidence="1">
    <location>
        <begin position="453"/>
        <end position="481"/>
    </location>
</feature>
<proteinExistence type="predicted"/>
<dbReference type="PROSITE" id="PS51123">
    <property type="entry name" value="OMPA_2"/>
    <property type="match status" value="1"/>
</dbReference>
<dbReference type="RefSeq" id="WP_147656794.1">
    <property type="nucleotide sequence ID" value="NZ_BMFM01000001.1"/>
</dbReference>
<dbReference type="InterPro" id="IPR006665">
    <property type="entry name" value="OmpA-like"/>
</dbReference>
<evidence type="ECO:0000256" key="1">
    <source>
        <dbReference type="SAM" id="MobiDB-lite"/>
    </source>
</evidence>
<dbReference type="Pfam" id="PF00691">
    <property type="entry name" value="OmpA"/>
    <property type="match status" value="1"/>
</dbReference>
<feature type="region of interest" description="Disordered" evidence="1">
    <location>
        <begin position="78"/>
        <end position="222"/>
    </location>
</feature>
<protein>
    <submittedName>
        <fullName evidence="3">OmpA family protein</fullName>
    </submittedName>
</protein>
<dbReference type="Gene3D" id="3.30.1330.60">
    <property type="entry name" value="OmpA-like domain"/>
    <property type="match status" value="1"/>
</dbReference>
<feature type="signal peptide" evidence="2">
    <location>
        <begin position="1"/>
        <end position="26"/>
    </location>
</feature>
<accession>A0A5B9DR14</accession>
<feature type="compositionally biased region" description="Pro residues" evidence="1">
    <location>
        <begin position="89"/>
        <end position="114"/>
    </location>
</feature>
<feature type="region of interest" description="Disordered" evidence="1">
    <location>
        <begin position="293"/>
        <end position="360"/>
    </location>
</feature>
<keyword evidence="4" id="KW-1185">Reference proteome</keyword>
<dbReference type="EMBL" id="CP041690">
    <property type="protein sequence ID" value="QEE21512.1"/>
    <property type="molecule type" value="Genomic_DNA"/>
</dbReference>
<dbReference type="PANTHER" id="PTHR30329:SF21">
    <property type="entry name" value="LIPOPROTEIN YIAD-RELATED"/>
    <property type="match status" value="1"/>
</dbReference>
<dbReference type="SUPFAM" id="SSF103088">
    <property type="entry name" value="OmpA-like"/>
    <property type="match status" value="1"/>
</dbReference>
<dbReference type="AlphaFoldDB" id="A0A5B9DR14"/>
<organism evidence="3 4">
    <name type="scientific">Paradevosia tibetensis</name>
    <dbReference type="NCBI Taxonomy" id="1447062"/>
    <lineage>
        <taxon>Bacteria</taxon>
        <taxon>Pseudomonadati</taxon>
        <taxon>Pseudomonadota</taxon>
        <taxon>Alphaproteobacteria</taxon>
        <taxon>Hyphomicrobiales</taxon>
        <taxon>Devosiaceae</taxon>
        <taxon>Paradevosia</taxon>
    </lineage>
</organism>
<dbReference type="Proteomes" id="UP000321062">
    <property type="component" value="Chromosome"/>
</dbReference>
<feature type="compositionally biased region" description="Low complexity" evidence="1">
    <location>
        <begin position="184"/>
        <end position="219"/>
    </location>
</feature>
<dbReference type="OrthoDB" id="9792021at2"/>
<name>A0A5B9DR14_9HYPH</name>
<gene>
    <name evidence="3" type="ORF">FNA67_15545</name>
</gene>
<evidence type="ECO:0000313" key="4">
    <source>
        <dbReference type="Proteomes" id="UP000321062"/>
    </source>
</evidence>
<feature type="compositionally biased region" description="Pro residues" evidence="1">
    <location>
        <begin position="138"/>
        <end position="159"/>
    </location>
</feature>
<evidence type="ECO:0000256" key="2">
    <source>
        <dbReference type="SAM" id="SignalP"/>
    </source>
</evidence>
<dbReference type="InterPro" id="IPR050330">
    <property type="entry name" value="Bact_OuterMem_StrucFunc"/>
</dbReference>
<evidence type="ECO:0000313" key="3">
    <source>
        <dbReference type="EMBL" id="QEE21512.1"/>
    </source>
</evidence>
<dbReference type="InterPro" id="IPR036737">
    <property type="entry name" value="OmpA-like_sf"/>
</dbReference>